<protein>
    <submittedName>
        <fullName evidence="2">Uncharacterized protein</fullName>
    </submittedName>
</protein>
<reference evidence="2 3" key="1">
    <citation type="submission" date="2021-01" db="EMBL/GenBank/DDBJ databases">
        <title>Whole genome shotgun sequence of Planotetraspora kaengkrachanensis NBRC 104272.</title>
        <authorList>
            <person name="Komaki H."/>
            <person name="Tamura T."/>
        </authorList>
    </citation>
    <scope>NUCLEOTIDE SEQUENCE [LARGE SCALE GENOMIC DNA]</scope>
    <source>
        <strain evidence="2 3">NBRC 104272</strain>
    </source>
</reference>
<keyword evidence="1" id="KW-1133">Transmembrane helix</keyword>
<gene>
    <name evidence="2" type="ORF">Pka01_33670</name>
</gene>
<keyword evidence="1" id="KW-0812">Transmembrane</keyword>
<comment type="caution">
    <text evidence="2">The sequence shown here is derived from an EMBL/GenBank/DDBJ whole genome shotgun (WGS) entry which is preliminary data.</text>
</comment>
<keyword evidence="1" id="KW-0472">Membrane</keyword>
<organism evidence="2 3">
    <name type="scientific">Planotetraspora kaengkrachanensis</name>
    <dbReference type="NCBI Taxonomy" id="575193"/>
    <lineage>
        <taxon>Bacteria</taxon>
        <taxon>Bacillati</taxon>
        <taxon>Actinomycetota</taxon>
        <taxon>Actinomycetes</taxon>
        <taxon>Streptosporangiales</taxon>
        <taxon>Streptosporangiaceae</taxon>
        <taxon>Planotetraspora</taxon>
    </lineage>
</organism>
<dbReference type="RefSeq" id="WP_203883647.1">
    <property type="nucleotide sequence ID" value="NZ_BAABHH010000011.1"/>
</dbReference>
<keyword evidence="3" id="KW-1185">Reference proteome</keyword>
<name>A0A8J3M0Q2_9ACTN</name>
<evidence type="ECO:0000313" key="2">
    <source>
        <dbReference type="EMBL" id="GIG80240.1"/>
    </source>
</evidence>
<proteinExistence type="predicted"/>
<sequence>MLVSDLLKLVGKLLLVFIGFVLVFMALASGMGSLELGIWALLLVAALVLTVLHDSRSRATRNSR</sequence>
<feature type="transmembrane region" description="Helical" evidence="1">
    <location>
        <begin position="36"/>
        <end position="54"/>
    </location>
</feature>
<evidence type="ECO:0000256" key="1">
    <source>
        <dbReference type="SAM" id="Phobius"/>
    </source>
</evidence>
<accession>A0A8J3M0Q2</accession>
<dbReference type="Proteomes" id="UP000630097">
    <property type="component" value="Unassembled WGS sequence"/>
</dbReference>
<dbReference type="EMBL" id="BONV01000013">
    <property type="protein sequence ID" value="GIG80240.1"/>
    <property type="molecule type" value="Genomic_DNA"/>
</dbReference>
<dbReference type="AlphaFoldDB" id="A0A8J3M0Q2"/>
<feature type="transmembrane region" description="Helical" evidence="1">
    <location>
        <begin position="12"/>
        <end position="30"/>
    </location>
</feature>
<evidence type="ECO:0000313" key="3">
    <source>
        <dbReference type="Proteomes" id="UP000630097"/>
    </source>
</evidence>